<evidence type="ECO:0000256" key="1">
    <source>
        <dbReference type="SAM" id="MobiDB-lite"/>
    </source>
</evidence>
<feature type="region of interest" description="Disordered" evidence="1">
    <location>
        <begin position="46"/>
        <end position="114"/>
    </location>
</feature>
<feature type="compositionally biased region" description="Low complexity" evidence="1">
    <location>
        <begin position="93"/>
        <end position="103"/>
    </location>
</feature>
<dbReference type="AlphaFoldDB" id="A0A4Y3VAL5"/>
<dbReference type="EMBL" id="BJND01000004">
    <property type="protein sequence ID" value="GEC02729.1"/>
    <property type="molecule type" value="Genomic_DNA"/>
</dbReference>
<proteinExistence type="predicted"/>
<gene>
    <name evidence="2" type="ORF">SSP24_03840</name>
</gene>
<feature type="compositionally biased region" description="Basic and acidic residues" evidence="1">
    <location>
        <begin position="105"/>
        <end position="114"/>
    </location>
</feature>
<sequence>MFREASSPVKVVTRGGGVAGCTPCEARGGLFRSPVLRERCPEAVRSLDPLDEGDDSLAEGGGDGCLPPDPGPDGRALRRRETAAHGAPQGGSRRCPAGWAAPGRRPPDKDLAAD</sequence>
<evidence type="ECO:0000313" key="2">
    <source>
        <dbReference type="EMBL" id="GEC02729.1"/>
    </source>
</evidence>
<reference evidence="2 3" key="1">
    <citation type="submission" date="2019-06" db="EMBL/GenBank/DDBJ databases">
        <title>Whole genome shotgun sequence of Streptomyces spinoverrucosus NBRC 14228.</title>
        <authorList>
            <person name="Hosoyama A."/>
            <person name="Uohara A."/>
            <person name="Ohji S."/>
            <person name="Ichikawa N."/>
        </authorList>
    </citation>
    <scope>NUCLEOTIDE SEQUENCE [LARGE SCALE GENOMIC DNA]</scope>
    <source>
        <strain evidence="2 3">NBRC 14228</strain>
    </source>
</reference>
<name>A0A4Y3VAL5_9ACTN</name>
<organism evidence="2 3">
    <name type="scientific">Streptomyces spinoverrucosus</name>
    <dbReference type="NCBI Taxonomy" id="284043"/>
    <lineage>
        <taxon>Bacteria</taxon>
        <taxon>Bacillati</taxon>
        <taxon>Actinomycetota</taxon>
        <taxon>Actinomycetes</taxon>
        <taxon>Kitasatosporales</taxon>
        <taxon>Streptomycetaceae</taxon>
        <taxon>Streptomyces</taxon>
    </lineage>
</organism>
<comment type="caution">
    <text evidence="2">The sequence shown here is derived from an EMBL/GenBank/DDBJ whole genome shotgun (WGS) entry which is preliminary data.</text>
</comment>
<protein>
    <submittedName>
        <fullName evidence="2">Uncharacterized protein</fullName>
    </submittedName>
</protein>
<keyword evidence="3" id="KW-1185">Reference proteome</keyword>
<accession>A0A4Y3VAL5</accession>
<evidence type="ECO:0000313" key="3">
    <source>
        <dbReference type="Proteomes" id="UP000317881"/>
    </source>
</evidence>
<dbReference type="Proteomes" id="UP000317881">
    <property type="component" value="Unassembled WGS sequence"/>
</dbReference>